<reference evidence="1 2" key="1">
    <citation type="submission" date="2018-11" db="EMBL/GenBank/DDBJ databases">
        <authorList>
            <consortium name="Pathogen Informatics"/>
        </authorList>
    </citation>
    <scope>NUCLEOTIDE SEQUENCE [LARGE SCALE GENOMIC DNA]</scope>
</reference>
<sequence>MATEALNKDIERVQEKLRELEGSIANLRPSRREYEGGGPGLKRRISHEGFANDRYSNGSGRVTVVSDASSMGFNRRRIE</sequence>
<keyword evidence="2" id="KW-1185">Reference proteome</keyword>
<dbReference type="OrthoDB" id="330772at2759"/>
<proteinExistence type="predicted"/>
<gene>
    <name evidence="1" type="ORF">SVUK_LOCUS10015</name>
</gene>
<evidence type="ECO:0000313" key="2">
    <source>
        <dbReference type="Proteomes" id="UP000270094"/>
    </source>
</evidence>
<organism evidence="1 2">
    <name type="scientific">Strongylus vulgaris</name>
    <name type="common">Blood worm</name>
    <dbReference type="NCBI Taxonomy" id="40348"/>
    <lineage>
        <taxon>Eukaryota</taxon>
        <taxon>Metazoa</taxon>
        <taxon>Ecdysozoa</taxon>
        <taxon>Nematoda</taxon>
        <taxon>Chromadorea</taxon>
        <taxon>Rhabditida</taxon>
        <taxon>Rhabditina</taxon>
        <taxon>Rhabditomorpha</taxon>
        <taxon>Strongyloidea</taxon>
        <taxon>Strongylidae</taxon>
        <taxon>Strongylus</taxon>
    </lineage>
</organism>
<dbReference type="EMBL" id="UYYB01094834">
    <property type="protein sequence ID" value="VDM75017.1"/>
    <property type="molecule type" value="Genomic_DNA"/>
</dbReference>
<dbReference type="AlphaFoldDB" id="A0A3P7JG11"/>
<name>A0A3P7JG11_STRVU</name>
<dbReference type="Proteomes" id="UP000270094">
    <property type="component" value="Unassembled WGS sequence"/>
</dbReference>
<accession>A0A3P7JG11</accession>
<evidence type="ECO:0000313" key="1">
    <source>
        <dbReference type="EMBL" id="VDM75017.1"/>
    </source>
</evidence>
<protein>
    <submittedName>
        <fullName evidence="1">Uncharacterized protein</fullName>
    </submittedName>
</protein>